<protein>
    <submittedName>
        <fullName evidence="3">Necrosis-inducing factor-domain-containing protein</fullName>
    </submittedName>
</protein>
<evidence type="ECO:0000256" key="1">
    <source>
        <dbReference type="SAM" id="SignalP"/>
    </source>
</evidence>
<dbReference type="Proteomes" id="UP001302126">
    <property type="component" value="Unassembled WGS sequence"/>
</dbReference>
<comment type="caution">
    <text evidence="3">The sequence shown here is derived from an EMBL/GenBank/DDBJ whole genome shotgun (WGS) entry which is preliminary data.</text>
</comment>
<dbReference type="Pfam" id="PF14856">
    <property type="entry name" value="Hce2"/>
    <property type="match status" value="1"/>
</dbReference>
<feature type="chain" id="PRO_5042990551" evidence="1">
    <location>
        <begin position="21"/>
        <end position="232"/>
    </location>
</feature>
<name>A0AAN6WN56_9PEZI</name>
<keyword evidence="4" id="KW-1185">Reference proteome</keyword>
<evidence type="ECO:0000313" key="3">
    <source>
        <dbReference type="EMBL" id="KAK4184886.1"/>
    </source>
</evidence>
<dbReference type="AlphaFoldDB" id="A0AAN6WN56"/>
<evidence type="ECO:0000313" key="4">
    <source>
        <dbReference type="Proteomes" id="UP001302126"/>
    </source>
</evidence>
<dbReference type="InterPro" id="IPR029226">
    <property type="entry name" value="Ecp2-like"/>
</dbReference>
<feature type="domain" description="Ecp2 effector protein-like" evidence="2">
    <location>
        <begin position="97"/>
        <end position="194"/>
    </location>
</feature>
<gene>
    <name evidence="3" type="ORF">QBC35DRAFT_38055</name>
</gene>
<proteinExistence type="predicted"/>
<reference evidence="3" key="2">
    <citation type="submission" date="2023-05" db="EMBL/GenBank/DDBJ databases">
        <authorList>
            <consortium name="Lawrence Berkeley National Laboratory"/>
            <person name="Steindorff A."/>
            <person name="Hensen N."/>
            <person name="Bonometti L."/>
            <person name="Westerberg I."/>
            <person name="Brannstrom I.O."/>
            <person name="Guillou S."/>
            <person name="Cros-Aarteil S."/>
            <person name="Calhoun S."/>
            <person name="Haridas S."/>
            <person name="Kuo A."/>
            <person name="Mondo S."/>
            <person name="Pangilinan J."/>
            <person name="Riley R."/>
            <person name="Labutti K."/>
            <person name="Andreopoulos B."/>
            <person name="Lipzen A."/>
            <person name="Chen C."/>
            <person name="Yanf M."/>
            <person name="Daum C."/>
            <person name="Ng V."/>
            <person name="Clum A."/>
            <person name="Ohm R."/>
            <person name="Martin F."/>
            <person name="Silar P."/>
            <person name="Natvig D."/>
            <person name="Lalanne C."/>
            <person name="Gautier V."/>
            <person name="Ament-Velasquez S.L."/>
            <person name="Kruys A."/>
            <person name="Hutchinson M.I."/>
            <person name="Powell A.J."/>
            <person name="Barry K."/>
            <person name="Miller A.N."/>
            <person name="Grigoriev I.V."/>
            <person name="Debuchy R."/>
            <person name="Gladieux P."/>
            <person name="Thoren M.H."/>
            <person name="Johannesson H."/>
        </authorList>
    </citation>
    <scope>NUCLEOTIDE SEQUENCE</scope>
    <source>
        <strain evidence="3">PSN309</strain>
    </source>
</reference>
<evidence type="ECO:0000259" key="2">
    <source>
        <dbReference type="Pfam" id="PF14856"/>
    </source>
</evidence>
<organism evidence="3 4">
    <name type="scientific">Podospora australis</name>
    <dbReference type="NCBI Taxonomy" id="1536484"/>
    <lineage>
        <taxon>Eukaryota</taxon>
        <taxon>Fungi</taxon>
        <taxon>Dikarya</taxon>
        <taxon>Ascomycota</taxon>
        <taxon>Pezizomycotina</taxon>
        <taxon>Sordariomycetes</taxon>
        <taxon>Sordariomycetidae</taxon>
        <taxon>Sordariales</taxon>
        <taxon>Podosporaceae</taxon>
        <taxon>Podospora</taxon>
    </lineage>
</organism>
<keyword evidence="1" id="KW-0732">Signal</keyword>
<sequence>MHFLSFVLAIASFLLATVSGFSAAFHINETSDIWGTTDTGDQFKLGRDLVPGSQVIKFDSNGNPVIWFSNATIASVRVNGTNILVNECTDDGGVYIESTDGSPLSDDCHHMIENIEGAGTWTVSSYPEGQFGKPWQLVQQDSCAYSVKNEDFWTLLYVGNDDIRLAVGTAIDRNNYHDTVTGQKKVGAHGFFKCTSTPGLPWRNAKWWLYHDGAPTNGCGLESCSAQIARNT</sequence>
<accession>A0AAN6WN56</accession>
<feature type="signal peptide" evidence="1">
    <location>
        <begin position="1"/>
        <end position="20"/>
    </location>
</feature>
<reference evidence="3" key="1">
    <citation type="journal article" date="2023" name="Mol. Phylogenet. Evol.">
        <title>Genome-scale phylogeny and comparative genomics of the fungal order Sordariales.</title>
        <authorList>
            <person name="Hensen N."/>
            <person name="Bonometti L."/>
            <person name="Westerberg I."/>
            <person name="Brannstrom I.O."/>
            <person name="Guillou S."/>
            <person name="Cros-Aarteil S."/>
            <person name="Calhoun S."/>
            <person name="Haridas S."/>
            <person name="Kuo A."/>
            <person name="Mondo S."/>
            <person name="Pangilinan J."/>
            <person name="Riley R."/>
            <person name="LaButti K."/>
            <person name="Andreopoulos B."/>
            <person name="Lipzen A."/>
            <person name="Chen C."/>
            <person name="Yan M."/>
            <person name="Daum C."/>
            <person name="Ng V."/>
            <person name="Clum A."/>
            <person name="Steindorff A."/>
            <person name="Ohm R.A."/>
            <person name="Martin F."/>
            <person name="Silar P."/>
            <person name="Natvig D.O."/>
            <person name="Lalanne C."/>
            <person name="Gautier V."/>
            <person name="Ament-Velasquez S.L."/>
            <person name="Kruys A."/>
            <person name="Hutchinson M.I."/>
            <person name="Powell A.J."/>
            <person name="Barry K."/>
            <person name="Miller A.N."/>
            <person name="Grigoriev I.V."/>
            <person name="Debuchy R."/>
            <person name="Gladieux P."/>
            <person name="Hiltunen Thoren M."/>
            <person name="Johannesson H."/>
        </authorList>
    </citation>
    <scope>NUCLEOTIDE SEQUENCE</scope>
    <source>
        <strain evidence="3">PSN309</strain>
    </source>
</reference>
<dbReference type="EMBL" id="MU864470">
    <property type="protein sequence ID" value="KAK4184886.1"/>
    <property type="molecule type" value="Genomic_DNA"/>
</dbReference>